<gene>
    <name evidence="1" type="ORF">METZ01_LOCUS461841</name>
</gene>
<protein>
    <submittedName>
        <fullName evidence="1">Uncharacterized protein</fullName>
    </submittedName>
</protein>
<dbReference type="AlphaFoldDB" id="A0A383AMC9"/>
<sequence length="233" mass="26366">MSINRHLRRAVLHAVLAVGFALPAAAQMTTKTWEERDFLHTGPQITYLNHAENPYRGFPVFGWEVPRYDRLGRYVMEGRVMLSADEQRPGLSKFEGLKFETGNVFQVGADFNYQVMQDSYRGRSYALMILLSSSEVSTAPVKAQFTPLTLNMNRYTGVRFDVSGSKNKTTFLYTKGAGARQRFSQFEVGRDDRSPVILWGGHWQTQVGSALRLGTTFVNQHILDTMSKRGSIL</sequence>
<feature type="non-terminal residue" evidence="1">
    <location>
        <position position="233"/>
    </location>
</feature>
<dbReference type="EMBL" id="UINC01193387">
    <property type="protein sequence ID" value="SVE08987.1"/>
    <property type="molecule type" value="Genomic_DNA"/>
</dbReference>
<organism evidence="1">
    <name type="scientific">marine metagenome</name>
    <dbReference type="NCBI Taxonomy" id="408172"/>
    <lineage>
        <taxon>unclassified sequences</taxon>
        <taxon>metagenomes</taxon>
        <taxon>ecological metagenomes</taxon>
    </lineage>
</organism>
<accession>A0A383AMC9</accession>
<proteinExistence type="predicted"/>
<reference evidence="1" key="1">
    <citation type="submission" date="2018-05" db="EMBL/GenBank/DDBJ databases">
        <authorList>
            <person name="Lanie J.A."/>
            <person name="Ng W.-L."/>
            <person name="Kazmierczak K.M."/>
            <person name="Andrzejewski T.M."/>
            <person name="Davidsen T.M."/>
            <person name="Wayne K.J."/>
            <person name="Tettelin H."/>
            <person name="Glass J.I."/>
            <person name="Rusch D."/>
            <person name="Podicherti R."/>
            <person name="Tsui H.-C.T."/>
            <person name="Winkler M.E."/>
        </authorList>
    </citation>
    <scope>NUCLEOTIDE SEQUENCE</scope>
</reference>
<evidence type="ECO:0000313" key="1">
    <source>
        <dbReference type="EMBL" id="SVE08987.1"/>
    </source>
</evidence>
<name>A0A383AMC9_9ZZZZ</name>